<dbReference type="InterPro" id="IPR006530">
    <property type="entry name" value="YD"/>
</dbReference>
<dbReference type="EMBL" id="FORU01000002">
    <property type="protein sequence ID" value="SFI93520.1"/>
    <property type="molecule type" value="Genomic_DNA"/>
</dbReference>
<dbReference type="OrthoDB" id="1344600at2"/>
<feature type="chain" id="PRO_5017238926" evidence="1">
    <location>
        <begin position="21"/>
        <end position="291"/>
    </location>
</feature>
<dbReference type="RefSeq" id="WP_090677863.1">
    <property type="nucleotide sequence ID" value="NZ_FORU01000002.1"/>
</dbReference>
<accession>A0A1I3M9L7</accession>
<feature type="signal peptide" evidence="1">
    <location>
        <begin position="1"/>
        <end position="20"/>
    </location>
</feature>
<name>A0A1I3M9L7_9FLAO</name>
<sequence>MNIIKIGLGLLLLLTISCNSDDGMDLRKDRVLVKEIVIADLPNKKNYKENTLIEYNKNAFVTKITAKVEYYDEQLLPNGQINRGIFKVNKTQTIHYKKDSLIDKIVIQTGSLQETKEFVYNDLNQIVTIEETNLNTHFKYNELGLVIEITTIDKRDSWTNSIEKITYDEEGNLLYLIHSIPPFEDYNYRFDIELYDLQHAFVNTNINLSFYDELRQTKGWKGISFSSPNLLSNFEYVYKGKKAIKKITHNDTYSPIYYDNYEVMEVNRNFISAYYRDAKWLPKVHVYYKFY</sequence>
<dbReference type="STRING" id="1150112.SAMN04487893_10280"/>
<dbReference type="PROSITE" id="PS51257">
    <property type="entry name" value="PROKAR_LIPOPROTEIN"/>
    <property type="match status" value="1"/>
</dbReference>
<dbReference type="AlphaFoldDB" id="A0A1I3M9L7"/>
<dbReference type="NCBIfam" id="TIGR01643">
    <property type="entry name" value="YD_repeat_2x"/>
    <property type="match status" value="1"/>
</dbReference>
<organism evidence="2 3">
    <name type="scientific">Myroides guanonis</name>
    <dbReference type="NCBI Taxonomy" id="1150112"/>
    <lineage>
        <taxon>Bacteria</taxon>
        <taxon>Pseudomonadati</taxon>
        <taxon>Bacteroidota</taxon>
        <taxon>Flavobacteriia</taxon>
        <taxon>Flavobacteriales</taxon>
        <taxon>Flavobacteriaceae</taxon>
        <taxon>Myroides</taxon>
    </lineage>
</organism>
<keyword evidence="3" id="KW-1185">Reference proteome</keyword>
<evidence type="ECO:0000313" key="3">
    <source>
        <dbReference type="Proteomes" id="UP000243887"/>
    </source>
</evidence>
<keyword evidence="1" id="KW-0732">Signal</keyword>
<protein>
    <submittedName>
        <fullName evidence="2">YD repeat-containing protein</fullName>
    </submittedName>
</protein>
<dbReference type="Gene3D" id="2.180.10.10">
    <property type="entry name" value="RHS repeat-associated core"/>
    <property type="match status" value="1"/>
</dbReference>
<gene>
    <name evidence="2" type="ORF">SAMN04487893_10280</name>
</gene>
<evidence type="ECO:0000256" key="1">
    <source>
        <dbReference type="SAM" id="SignalP"/>
    </source>
</evidence>
<reference evidence="3" key="1">
    <citation type="submission" date="2016-10" db="EMBL/GenBank/DDBJ databases">
        <authorList>
            <person name="Varghese N."/>
            <person name="Submissions S."/>
        </authorList>
    </citation>
    <scope>NUCLEOTIDE SEQUENCE [LARGE SCALE GENOMIC DNA]</scope>
    <source>
        <strain evidence="3">DSM 26542</strain>
    </source>
</reference>
<dbReference type="Proteomes" id="UP000243887">
    <property type="component" value="Unassembled WGS sequence"/>
</dbReference>
<proteinExistence type="predicted"/>
<evidence type="ECO:0000313" key="2">
    <source>
        <dbReference type="EMBL" id="SFI93520.1"/>
    </source>
</evidence>